<dbReference type="PANTHER" id="PTHR12815">
    <property type="entry name" value="SORTING AND ASSEMBLY MACHINERY SAMM50 PROTEIN FAMILY MEMBER"/>
    <property type="match status" value="1"/>
</dbReference>
<dbReference type="InterPro" id="IPR000184">
    <property type="entry name" value="Bac_surfAg_D15"/>
</dbReference>
<dbReference type="Pfam" id="PF01103">
    <property type="entry name" value="Omp85"/>
    <property type="match status" value="1"/>
</dbReference>
<dbReference type="InterPro" id="IPR039910">
    <property type="entry name" value="D15-like"/>
</dbReference>
<dbReference type="RefSeq" id="WP_152577870.1">
    <property type="nucleotide sequence ID" value="NZ_JAATJI010000002.1"/>
</dbReference>
<protein>
    <submittedName>
        <fullName evidence="6">BamA/TamA family outer membrane protein</fullName>
    </submittedName>
</protein>
<organism evidence="6 7">
    <name type="scientific">Sandarakinorhabdus fusca</name>
    <dbReference type="NCBI Taxonomy" id="1439888"/>
    <lineage>
        <taxon>Bacteria</taxon>
        <taxon>Pseudomonadati</taxon>
        <taxon>Pseudomonadota</taxon>
        <taxon>Alphaproteobacteria</taxon>
        <taxon>Sphingomonadales</taxon>
        <taxon>Sphingosinicellaceae</taxon>
        <taxon>Sandarakinorhabdus</taxon>
    </lineage>
</organism>
<dbReference type="Gene3D" id="2.40.160.50">
    <property type="entry name" value="membrane protein fhac: a member of the omp85/tpsb transporter family"/>
    <property type="match status" value="1"/>
</dbReference>
<comment type="subcellular location">
    <subcellularLocation>
        <location evidence="1">Membrane</location>
    </subcellularLocation>
</comment>
<reference evidence="6 7" key="1">
    <citation type="submission" date="2019-09" db="EMBL/GenBank/DDBJ databases">
        <title>Polymorphobacter sp. isolated from a lake in China.</title>
        <authorList>
            <person name="Liu Z."/>
        </authorList>
    </citation>
    <scope>NUCLEOTIDE SEQUENCE [LARGE SCALE GENOMIC DNA]</scope>
    <source>
        <strain evidence="6 7">D40P</strain>
    </source>
</reference>
<keyword evidence="2" id="KW-1134">Transmembrane beta strand</keyword>
<sequence>MTLPAIIGIRRPCGSVLAVLAVIVTPAPAARAQEPPAAAPAAPATLPMLGLDPKDFAPMAGSVEWPTVESTADAEPPPAAASIRYTVEVVGLDPLGLADSFRRLSVLKANAGDETNIAQINRRSAEDRDLIDQLLRSVGHYGGNTVVKVNPPATANGPSRVVLTVDPGPLYTFASVNVVAPADATGPAPAEIVKPWLGVAAGDPVDALRVTTAQEGLAVQIADAGFPFPVVGKPDIVIDHATRTATLVQTIDLGPRGVFGTIRIEGEAQGMRDSDVARLARFGPGDPYNGALRDDLRRAMIHTTLFGTVSIRPVAAGTPTADGTQVVDLVVTTEAAPTRTVSASGGYSTGQGLRLEGSWTNRNMFPPQGALTFRGIAAEREQVVATEFRRSDWKRRDQTLTLRTGLSAEQQDAFNATTFEVSARVDRVSNLNWQKPWTYALGSEFLVTRQRDRSAPNDPNNTFFILAFPGIVTWDRSDNLLDPTRGFRLTGRLSPELTLRSGSYLNYVKAQFEGTGYLPFGDFVLAGRLHVGSIIGASRGRIAPDRRFYAGGGGSVRGFNFQGVGPRADDGTPTGGNSLTEASVEGRYRFQAFGNDLGVVAFLDAGNVDQDTVPGFNNLRFGAGIGVRYFTSFGPVRIDIATPINRQVYDPKIAFYVSIGQAF</sequence>
<dbReference type="EMBL" id="WIOL01000003">
    <property type="protein sequence ID" value="MQT17396.1"/>
    <property type="molecule type" value="Genomic_DNA"/>
</dbReference>
<name>A0A7C9GQ68_9SPHN</name>
<dbReference type="Proteomes" id="UP000481327">
    <property type="component" value="Unassembled WGS sequence"/>
</dbReference>
<evidence type="ECO:0000256" key="1">
    <source>
        <dbReference type="ARBA" id="ARBA00004370"/>
    </source>
</evidence>
<evidence type="ECO:0000313" key="6">
    <source>
        <dbReference type="EMBL" id="MQT17396.1"/>
    </source>
</evidence>
<evidence type="ECO:0000256" key="3">
    <source>
        <dbReference type="ARBA" id="ARBA00023136"/>
    </source>
</evidence>
<dbReference type="Gene3D" id="3.10.20.310">
    <property type="entry name" value="membrane protein fhac"/>
    <property type="match status" value="1"/>
</dbReference>
<gene>
    <name evidence="6" type="ORF">F3168_08980</name>
</gene>
<feature type="signal peptide" evidence="4">
    <location>
        <begin position="1"/>
        <end position="29"/>
    </location>
</feature>
<keyword evidence="3" id="KW-0472">Membrane</keyword>
<evidence type="ECO:0000259" key="5">
    <source>
        <dbReference type="Pfam" id="PF01103"/>
    </source>
</evidence>
<keyword evidence="4" id="KW-0732">Signal</keyword>
<comment type="caution">
    <text evidence="6">The sequence shown here is derived from an EMBL/GenBank/DDBJ whole genome shotgun (WGS) entry which is preliminary data.</text>
</comment>
<dbReference type="AlphaFoldDB" id="A0A7C9GQ68"/>
<dbReference type="PANTHER" id="PTHR12815:SF42">
    <property type="entry name" value="BACTERIAL SURFACE ANTIGEN (D15) DOMAIN-CONTAINING PROTEIN"/>
    <property type="match status" value="1"/>
</dbReference>
<proteinExistence type="predicted"/>
<dbReference type="GO" id="GO:0019867">
    <property type="term" value="C:outer membrane"/>
    <property type="evidence" value="ECO:0007669"/>
    <property type="project" value="InterPro"/>
</dbReference>
<evidence type="ECO:0000256" key="4">
    <source>
        <dbReference type="SAM" id="SignalP"/>
    </source>
</evidence>
<feature type="chain" id="PRO_5028845295" evidence="4">
    <location>
        <begin position="30"/>
        <end position="663"/>
    </location>
</feature>
<feature type="domain" description="Bacterial surface antigen (D15)" evidence="5">
    <location>
        <begin position="376"/>
        <end position="663"/>
    </location>
</feature>
<evidence type="ECO:0000256" key="2">
    <source>
        <dbReference type="ARBA" id="ARBA00022452"/>
    </source>
</evidence>
<dbReference type="OrthoDB" id="9769707at2"/>
<evidence type="ECO:0000313" key="7">
    <source>
        <dbReference type="Proteomes" id="UP000481327"/>
    </source>
</evidence>
<keyword evidence="2" id="KW-0812">Transmembrane</keyword>
<keyword evidence="7" id="KW-1185">Reference proteome</keyword>
<accession>A0A7C9GQ68</accession>